<dbReference type="InterPro" id="IPR010802">
    <property type="entry name" value="DUF1400"/>
</dbReference>
<organism evidence="3 4">
    <name type="scientific">Leptothoe kymatousa TAU-MAC 1615</name>
    <dbReference type="NCBI Taxonomy" id="2364775"/>
    <lineage>
        <taxon>Bacteria</taxon>
        <taxon>Bacillati</taxon>
        <taxon>Cyanobacteriota</taxon>
        <taxon>Cyanophyceae</taxon>
        <taxon>Nodosilineales</taxon>
        <taxon>Cymatolegaceae</taxon>
        <taxon>Leptothoe</taxon>
        <taxon>Leptothoe kymatousa</taxon>
    </lineage>
</organism>
<dbReference type="Pfam" id="PF07176">
    <property type="entry name" value="DUF1400"/>
    <property type="match status" value="1"/>
</dbReference>
<accession>A0ABS5XZI3</accession>
<dbReference type="Pfam" id="PF12146">
    <property type="entry name" value="Hydrolase_4"/>
    <property type="match status" value="1"/>
</dbReference>
<dbReference type="PANTHER" id="PTHR11614">
    <property type="entry name" value="PHOSPHOLIPASE-RELATED"/>
    <property type="match status" value="1"/>
</dbReference>
<protein>
    <submittedName>
        <fullName evidence="3">Alpha/beta fold hydrolase</fullName>
    </submittedName>
</protein>
<dbReference type="SUPFAM" id="SSF53474">
    <property type="entry name" value="alpha/beta-Hydrolases"/>
    <property type="match status" value="2"/>
</dbReference>
<dbReference type="InterPro" id="IPR051044">
    <property type="entry name" value="MAG_DAG_Lipase"/>
</dbReference>
<name>A0ABS5XZI3_9CYAN</name>
<comment type="caution">
    <text evidence="3">The sequence shown here is derived from an EMBL/GenBank/DDBJ whole genome shotgun (WGS) entry which is preliminary data.</text>
</comment>
<evidence type="ECO:0000259" key="2">
    <source>
        <dbReference type="Pfam" id="PF12146"/>
    </source>
</evidence>
<keyword evidence="3" id="KW-0378">Hydrolase</keyword>
<feature type="domain" description="Serine aminopeptidase S33" evidence="2">
    <location>
        <begin position="540"/>
        <end position="783"/>
    </location>
</feature>
<reference evidence="3 4" key="1">
    <citation type="journal article" date="2021" name="Mar. Drugs">
        <title>Genome Reduction and Secondary Metabolism of the Marine Sponge-Associated Cyanobacterium Leptothoe.</title>
        <authorList>
            <person name="Konstantinou D."/>
            <person name="Popin R.V."/>
            <person name="Fewer D.P."/>
            <person name="Sivonen K."/>
            <person name="Gkelis S."/>
        </authorList>
    </citation>
    <scope>NUCLEOTIDE SEQUENCE [LARGE SCALE GENOMIC DNA]</scope>
    <source>
        <strain evidence="3 4">TAU-MAC 1615</strain>
    </source>
</reference>
<gene>
    <name evidence="3" type="ORF">IXB28_02255</name>
</gene>
<dbReference type="Gene3D" id="3.40.50.1820">
    <property type="entry name" value="alpha/beta hydrolase"/>
    <property type="match status" value="2"/>
</dbReference>
<dbReference type="EMBL" id="JADOER010000003">
    <property type="protein sequence ID" value="MBT9311017.1"/>
    <property type="molecule type" value="Genomic_DNA"/>
</dbReference>
<dbReference type="GO" id="GO:0016787">
    <property type="term" value="F:hydrolase activity"/>
    <property type="evidence" value="ECO:0007669"/>
    <property type="project" value="UniProtKB-KW"/>
</dbReference>
<evidence type="ECO:0000313" key="3">
    <source>
        <dbReference type="EMBL" id="MBT9311017.1"/>
    </source>
</evidence>
<keyword evidence="4" id="KW-1185">Reference proteome</keyword>
<dbReference type="InterPro" id="IPR029058">
    <property type="entry name" value="AB_hydrolase_fold"/>
</dbReference>
<evidence type="ECO:0000313" key="4">
    <source>
        <dbReference type="Proteomes" id="UP001196661"/>
    </source>
</evidence>
<proteinExistence type="predicted"/>
<sequence>MAFSPALVSHRLQQRLARLWQRRFAQRTCELYLGAKRPQAQIHCQEILQTQVRLDANSLQRLLGTDIGVLLLKRLGELLDLPADVAERQALIKRIAKADQLSIMSLLYQIAGNVRADRLLETSKQVDLLLSTTEELLELLQTLMQQESLGQEVLGQEARLAGAYGICQKRLWVRRKGLSSLQVFLYEPLGEMAASIPVVVISHGLAANPQTVLHYAKHFASHGYLVAVPQHAGSDTHQIRNLLAGSVDEVFSLQEFFDRPRDIRALLDELERLNGRDYGGQLDLENVGVLGESFGAYTALALAGATIDFEALAHRCERLSESLNISLLLQCRALSLPPKPGPLSDRRVTAIFTVNPIGSGLFGTEGLAAVTVPTVMVTGSHDKTAPMALEPLQMFPRLGSQERFFAVIRGKSHVHDVRDLLGLLKLSRDGDFPGLTLAPPIIDTYLHGLSLYFFNRYVRQVHGATFHLPAYAHLISQAPYGVSLVSGQSSHALQPVLQRFQQRLSQLKWQTLTMQHQDGMFTVRDGLSLYYQSWLPPSTVKATIVLVHGLGSHSGLFQNVVRALIPEGYAIYGYDLRGHGRSPGQRGYINGWAEYRDDLADLLAMVQQQHAAVPCFLLGHSLGGTIVLDYMRHRSESLAVSPHCGEPSVAGAIAASVPFGPHGATDLRLKLGQVLAWGLPRFSMALGLKSVLPSRDRAVVLAYAHDPLRHQRGTARLAAEFAKTMKQLGEYKQNLTQPILMLHGTADQVADYRVSEEFFAGLPPQQKTFIRYPGAYHELFNEINVSDVMQDISAWLSQYINCE</sequence>
<dbReference type="InterPro" id="IPR022742">
    <property type="entry name" value="Hydrolase_4"/>
</dbReference>
<feature type="domain" description="DUF1400" evidence="1">
    <location>
        <begin position="25"/>
        <end position="109"/>
    </location>
</feature>
<evidence type="ECO:0000259" key="1">
    <source>
        <dbReference type="Pfam" id="PF07176"/>
    </source>
</evidence>
<dbReference type="Proteomes" id="UP001196661">
    <property type="component" value="Unassembled WGS sequence"/>
</dbReference>
<dbReference type="RefSeq" id="WP_215616927.1">
    <property type="nucleotide sequence ID" value="NZ_JADOER010000003.1"/>
</dbReference>